<feature type="signal peptide" evidence="1">
    <location>
        <begin position="1"/>
        <end position="19"/>
    </location>
</feature>
<organism evidence="2 3">
    <name type="scientific">Caenorhabditis nigoni</name>
    <dbReference type="NCBI Taxonomy" id="1611254"/>
    <lineage>
        <taxon>Eukaryota</taxon>
        <taxon>Metazoa</taxon>
        <taxon>Ecdysozoa</taxon>
        <taxon>Nematoda</taxon>
        <taxon>Chromadorea</taxon>
        <taxon>Rhabditida</taxon>
        <taxon>Rhabditina</taxon>
        <taxon>Rhabditomorpha</taxon>
        <taxon>Rhabditoidea</taxon>
        <taxon>Rhabditidae</taxon>
        <taxon>Peloderinae</taxon>
        <taxon>Caenorhabditis</taxon>
    </lineage>
</organism>
<dbReference type="AlphaFoldDB" id="A0A2G5TNJ1"/>
<accession>A0A2G5TNJ1</accession>
<gene>
    <name evidence="2" type="primary">Cnig_chr_V.g20656</name>
    <name evidence="2" type="ORF">B9Z55_020656</name>
</gene>
<dbReference type="Proteomes" id="UP000230233">
    <property type="component" value="Chromosome V"/>
</dbReference>
<sequence length="145" mass="17400">MWVLLHILLLLSIIQYSEAGNKSQETLRHCRDEEKLSISLCAPFIEDINQYRKLYTDRIHDPMYYQNLEKLYQAVSEFLAWTSRPRPARALIRQLCYLFSLREPFFPSKKQPGFDRFQNSVHYSHGMTPKCYPRKKSRPTWLERA</sequence>
<evidence type="ECO:0000256" key="1">
    <source>
        <dbReference type="SAM" id="SignalP"/>
    </source>
</evidence>
<reference evidence="3" key="1">
    <citation type="submission" date="2017-10" db="EMBL/GenBank/DDBJ databases">
        <title>Rapid genome shrinkage in a self-fertile nematode reveals novel sperm competition proteins.</title>
        <authorList>
            <person name="Yin D."/>
            <person name="Schwarz E.M."/>
            <person name="Thomas C.G."/>
            <person name="Felde R.L."/>
            <person name="Korf I.F."/>
            <person name="Cutter A.D."/>
            <person name="Schartner C.M."/>
            <person name="Ralston E.J."/>
            <person name="Meyer B.J."/>
            <person name="Haag E.S."/>
        </authorList>
    </citation>
    <scope>NUCLEOTIDE SEQUENCE [LARGE SCALE GENOMIC DNA]</scope>
    <source>
        <strain evidence="3">JU1422</strain>
    </source>
</reference>
<keyword evidence="1" id="KW-0732">Signal</keyword>
<evidence type="ECO:0000313" key="3">
    <source>
        <dbReference type="Proteomes" id="UP000230233"/>
    </source>
</evidence>
<protein>
    <submittedName>
        <fullName evidence="2">Uncharacterized protein</fullName>
    </submittedName>
</protein>
<dbReference type="EMBL" id="PDUG01000005">
    <property type="protein sequence ID" value="PIC28869.1"/>
    <property type="molecule type" value="Genomic_DNA"/>
</dbReference>
<keyword evidence="3" id="KW-1185">Reference proteome</keyword>
<name>A0A2G5TNJ1_9PELO</name>
<proteinExistence type="predicted"/>
<feature type="chain" id="PRO_5013633561" evidence="1">
    <location>
        <begin position="20"/>
        <end position="145"/>
    </location>
</feature>
<evidence type="ECO:0000313" key="2">
    <source>
        <dbReference type="EMBL" id="PIC28869.1"/>
    </source>
</evidence>
<comment type="caution">
    <text evidence="2">The sequence shown here is derived from an EMBL/GenBank/DDBJ whole genome shotgun (WGS) entry which is preliminary data.</text>
</comment>